<evidence type="ECO:0008006" key="3">
    <source>
        <dbReference type="Google" id="ProtNLM"/>
    </source>
</evidence>
<gene>
    <name evidence="1" type="ORF">ACFFF7_00905</name>
</gene>
<protein>
    <recommendedName>
        <fullName evidence="3">TetR/AcrR family transcriptional regulator</fullName>
    </recommendedName>
</protein>
<evidence type="ECO:0000313" key="2">
    <source>
        <dbReference type="Proteomes" id="UP001589943"/>
    </source>
</evidence>
<name>A0ABV6PDR2_9SPHN</name>
<reference evidence="1 2" key="1">
    <citation type="submission" date="2024-09" db="EMBL/GenBank/DDBJ databases">
        <authorList>
            <person name="Sun Q."/>
            <person name="Mori K."/>
        </authorList>
    </citation>
    <scope>NUCLEOTIDE SEQUENCE [LARGE SCALE GENOMIC DNA]</scope>
    <source>
        <strain evidence="1 2">NCAIM B.02537</strain>
    </source>
</reference>
<dbReference type="EMBL" id="JBHLTL010000001">
    <property type="protein sequence ID" value="MFC0587966.1"/>
    <property type="molecule type" value="Genomic_DNA"/>
</dbReference>
<dbReference type="Gene3D" id="1.10.357.10">
    <property type="entry name" value="Tetracycline Repressor, domain 2"/>
    <property type="match status" value="1"/>
</dbReference>
<dbReference type="SUPFAM" id="SSF46689">
    <property type="entry name" value="Homeodomain-like"/>
    <property type="match status" value="1"/>
</dbReference>
<dbReference type="RefSeq" id="WP_379479484.1">
    <property type="nucleotide sequence ID" value="NZ_JBHLTL010000001.1"/>
</dbReference>
<dbReference type="Proteomes" id="UP001589943">
    <property type="component" value="Unassembled WGS sequence"/>
</dbReference>
<sequence>MVTEKTPVDSRIRDALLAITAKGLPLTHDRVAHEAQTSRRTVYRRYPDQDALRREVWTLLSPVGVMRGDLDWLLGGGLAETFATFDGNAATMTAAMASAEGRAIRNQQSAERVAYFRTLYADSLGDLAEPQRTQALAVLQLLSSGLAWREMRDQWGLEANGMAAASGWAIEALLKALADGSTPAAV</sequence>
<dbReference type="InterPro" id="IPR009057">
    <property type="entry name" value="Homeodomain-like_sf"/>
</dbReference>
<keyword evidence="2" id="KW-1185">Reference proteome</keyword>
<accession>A0ABV6PDR2</accession>
<organism evidence="1 2">
    <name type="scientific">Novosphingobium aquiterrae</name>
    <dbReference type="NCBI Taxonomy" id="624388"/>
    <lineage>
        <taxon>Bacteria</taxon>
        <taxon>Pseudomonadati</taxon>
        <taxon>Pseudomonadota</taxon>
        <taxon>Alphaproteobacteria</taxon>
        <taxon>Sphingomonadales</taxon>
        <taxon>Sphingomonadaceae</taxon>
        <taxon>Novosphingobium</taxon>
    </lineage>
</organism>
<comment type="caution">
    <text evidence="1">The sequence shown here is derived from an EMBL/GenBank/DDBJ whole genome shotgun (WGS) entry which is preliminary data.</text>
</comment>
<proteinExistence type="predicted"/>
<evidence type="ECO:0000313" key="1">
    <source>
        <dbReference type="EMBL" id="MFC0587966.1"/>
    </source>
</evidence>